<gene>
    <name evidence="1" type="ORF">F2Q69_00005517</name>
</gene>
<evidence type="ECO:0000313" key="2">
    <source>
        <dbReference type="Proteomes" id="UP000712600"/>
    </source>
</evidence>
<sequence>MSNPQLQYLPDEILSRIVELVGQESAWYLGAFMRAEKRGYELVHQPSILKTCNVTPMVNKSPCEFGIYGNQSPRGKCSYDGLSSLVVGILYVWLGEDIEANNVF</sequence>
<reference evidence="1" key="1">
    <citation type="submission" date="2019-12" db="EMBL/GenBank/DDBJ databases">
        <title>Genome sequencing and annotation of Brassica cretica.</title>
        <authorList>
            <person name="Studholme D.J."/>
            <person name="Sarris P."/>
        </authorList>
    </citation>
    <scope>NUCLEOTIDE SEQUENCE</scope>
    <source>
        <strain evidence="1">PFS-109/04</strain>
        <tissue evidence="1">Leaf</tissue>
    </source>
</reference>
<proteinExistence type="predicted"/>
<evidence type="ECO:0000313" key="1">
    <source>
        <dbReference type="EMBL" id="KAF3505477.1"/>
    </source>
</evidence>
<name>A0A8S9NWQ6_BRACR</name>
<dbReference type="AlphaFoldDB" id="A0A8S9NWQ6"/>
<evidence type="ECO:0008006" key="3">
    <source>
        <dbReference type="Google" id="ProtNLM"/>
    </source>
</evidence>
<organism evidence="1 2">
    <name type="scientific">Brassica cretica</name>
    <name type="common">Mustard</name>
    <dbReference type="NCBI Taxonomy" id="69181"/>
    <lineage>
        <taxon>Eukaryota</taxon>
        <taxon>Viridiplantae</taxon>
        <taxon>Streptophyta</taxon>
        <taxon>Embryophyta</taxon>
        <taxon>Tracheophyta</taxon>
        <taxon>Spermatophyta</taxon>
        <taxon>Magnoliopsida</taxon>
        <taxon>eudicotyledons</taxon>
        <taxon>Gunneridae</taxon>
        <taxon>Pentapetalae</taxon>
        <taxon>rosids</taxon>
        <taxon>malvids</taxon>
        <taxon>Brassicales</taxon>
        <taxon>Brassicaceae</taxon>
        <taxon>Brassiceae</taxon>
        <taxon>Brassica</taxon>
    </lineage>
</organism>
<protein>
    <recommendedName>
        <fullName evidence="3">F-box domain-containing protein</fullName>
    </recommendedName>
</protein>
<dbReference type="EMBL" id="QGKX02001521">
    <property type="protein sequence ID" value="KAF3505477.1"/>
    <property type="molecule type" value="Genomic_DNA"/>
</dbReference>
<comment type="caution">
    <text evidence="1">The sequence shown here is derived from an EMBL/GenBank/DDBJ whole genome shotgun (WGS) entry which is preliminary data.</text>
</comment>
<accession>A0A8S9NWQ6</accession>
<dbReference type="Proteomes" id="UP000712600">
    <property type="component" value="Unassembled WGS sequence"/>
</dbReference>